<feature type="compositionally biased region" description="Polar residues" evidence="1">
    <location>
        <begin position="254"/>
        <end position="267"/>
    </location>
</feature>
<sequence>MTLIPPHSEARGKEDDGCRVNELTLLLQDTVTGIIQNTMKWILAYVFCGLAAVALSAPSHLASASDKHTGCENKQADVIFIIDASGSIWAPDFAKQLRFVRGIVRHFDVSDRATNFAILSFSDTTQIEYSLDDPQDRSSIAHAIVSVIQTQGTTRTDDALATAGHLFARSKRYTALKIAVVLTDGQSDYPHMTRTEAAALHLAGVRVIAIGIGKDVDRNELLDIAQVDSRVFTVDSFGDLKHSRENVTKKMCSLGTSGNNEVNTPPTKDQRTGAKVSGDDHVLDQPRQHLTLFHNGHQRALSLTTLEEKETTQTWSS</sequence>
<comment type="caution">
    <text evidence="3">The sequence shown here is derived from an EMBL/GenBank/DDBJ whole genome shotgun (WGS) entry which is preliminary data.</text>
</comment>
<proteinExistence type="predicted"/>
<dbReference type="InterPro" id="IPR036465">
    <property type="entry name" value="vWFA_dom_sf"/>
</dbReference>
<evidence type="ECO:0000313" key="3">
    <source>
        <dbReference type="EMBL" id="KAK2171374.1"/>
    </source>
</evidence>
<organism evidence="3 4">
    <name type="scientific">Ridgeia piscesae</name>
    <name type="common">Tubeworm</name>
    <dbReference type="NCBI Taxonomy" id="27915"/>
    <lineage>
        <taxon>Eukaryota</taxon>
        <taxon>Metazoa</taxon>
        <taxon>Spiralia</taxon>
        <taxon>Lophotrochozoa</taxon>
        <taxon>Annelida</taxon>
        <taxon>Polychaeta</taxon>
        <taxon>Sedentaria</taxon>
        <taxon>Canalipalpata</taxon>
        <taxon>Sabellida</taxon>
        <taxon>Siboglinidae</taxon>
        <taxon>Ridgeia</taxon>
    </lineage>
</organism>
<dbReference type="AlphaFoldDB" id="A0AAD9KHN3"/>
<dbReference type="SUPFAM" id="SSF53300">
    <property type="entry name" value="vWA-like"/>
    <property type="match status" value="1"/>
</dbReference>
<feature type="domain" description="VWFA" evidence="2">
    <location>
        <begin position="77"/>
        <end position="247"/>
    </location>
</feature>
<dbReference type="CDD" id="cd01450">
    <property type="entry name" value="vWFA_subfamily_ECM"/>
    <property type="match status" value="1"/>
</dbReference>
<dbReference type="PRINTS" id="PR00453">
    <property type="entry name" value="VWFADOMAIN"/>
</dbReference>
<evidence type="ECO:0000259" key="2">
    <source>
        <dbReference type="PROSITE" id="PS50234"/>
    </source>
</evidence>
<feature type="region of interest" description="Disordered" evidence="1">
    <location>
        <begin position="252"/>
        <end position="278"/>
    </location>
</feature>
<dbReference type="PROSITE" id="PS50234">
    <property type="entry name" value="VWFA"/>
    <property type="match status" value="1"/>
</dbReference>
<gene>
    <name evidence="3" type="ORF">NP493_1068g02025</name>
</gene>
<protein>
    <recommendedName>
        <fullName evidence="2">VWFA domain-containing protein</fullName>
    </recommendedName>
</protein>
<evidence type="ECO:0000313" key="4">
    <source>
        <dbReference type="Proteomes" id="UP001209878"/>
    </source>
</evidence>
<dbReference type="Pfam" id="PF00092">
    <property type="entry name" value="VWA"/>
    <property type="match status" value="1"/>
</dbReference>
<reference evidence="3" key="1">
    <citation type="journal article" date="2023" name="Mol. Biol. Evol.">
        <title>Third-Generation Sequencing Reveals the Adaptive Role of the Epigenome in Three Deep-Sea Polychaetes.</title>
        <authorList>
            <person name="Perez M."/>
            <person name="Aroh O."/>
            <person name="Sun Y."/>
            <person name="Lan Y."/>
            <person name="Juniper S.K."/>
            <person name="Young C.R."/>
            <person name="Angers B."/>
            <person name="Qian P.Y."/>
        </authorList>
    </citation>
    <scope>NUCLEOTIDE SEQUENCE</scope>
    <source>
        <strain evidence="3">R07B-5</strain>
    </source>
</reference>
<dbReference type="Proteomes" id="UP001209878">
    <property type="component" value="Unassembled WGS sequence"/>
</dbReference>
<keyword evidence="4" id="KW-1185">Reference proteome</keyword>
<dbReference type="Gene3D" id="3.40.50.410">
    <property type="entry name" value="von Willebrand factor, type A domain"/>
    <property type="match status" value="1"/>
</dbReference>
<dbReference type="InterPro" id="IPR002035">
    <property type="entry name" value="VWF_A"/>
</dbReference>
<name>A0AAD9KHN3_RIDPI</name>
<dbReference type="InterPro" id="IPR050525">
    <property type="entry name" value="ECM_Assembly_Org"/>
</dbReference>
<dbReference type="EMBL" id="JAODUO010001073">
    <property type="protein sequence ID" value="KAK2171374.1"/>
    <property type="molecule type" value="Genomic_DNA"/>
</dbReference>
<feature type="compositionally biased region" description="Basic and acidic residues" evidence="1">
    <location>
        <begin position="268"/>
        <end position="278"/>
    </location>
</feature>
<dbReference type="PANTHER" id="PTHR24020:SF20">
    <property type="entry name" value="PH DOMAIN-CONTAINING PROTEIN"/>
    <property type="match status" value="1"/>
</dbReference>
<dbReference type="SMART" id="SM00327">
    <property type="entry name" value="VWA"/>
    <property type="match status" value="1"/>
</dbReference>
<dbReference type="PANTHER" id="PTHR24020">
    <property type="entry name" value="COLLAGEN ALPHA"/>
    <property type="match status" value="1"/>
</dbReference>
<accession>A0AAD9KHN3</accession>
<evidence type="ECO:0000256" key="1">
    <source>
        <dbReference type="SAM" id="MobiDB-lite"/>
    </source>
</evidence>